<dbReference type="InterPro" id="IPR013325">
    <property type="entry name" value="RNA_pol_sigma_r2"/>
</dbReference>
<sequence length="85" mass="10089">MKSQNPYIGPVISPNEISENSICRKKFVALYEQYWESLYAIGYSRIKSKNDVEDIIQEIFINLWNRKTFKVNGCMKVYLHTAMKY</sequence>
<keyword evidence="2" id="KW-0240">DNA-directed RNA polymerase</keyword>
<evidence type="ECO:0000313" key="2">
    <source>
        <dbReference type="EMBL" id="NJB72214.1"/>
    </source>
</evidence>
<dbReference type="RefSeq" id="WP_167965022.1">
    <property type="nucleotide sequence ID" value="NZ_JAATJJ010000002.1"/>
</dbReference>
<dbReference type="InterPro" id="IPR007627">
    <property type="entry name" value="RNA_pol_sigma70_r2"/>
</dbReference>
<dbReference type="EMBL" id="JAATJJ010000002">
    <property type="protein sequence ID" value="NJB72214.1"/>
    <property type="molecule type" value="Genomic_DNA"/>
</dbReference>
<organism evidence="2 3">
    <name type="scientific">Saonia flava</name>
    <dbReference type="NCBI Taxonomy" id="523696"/>
    <lineage>
        <taxon>Bacteria</taxon>
        <taxon>Pseudomonadati</taxon>
        <taxon>Bacteroidota</taxon>
        <taxon>Flavobacteriia</taxon>
        <taxon>Flavobacteriales</taxon>
        <taxon>Flavobacteriaceae</taxon>
        <taxon>Saonia</taxon>
    </lineage>
</organism>
<dbReference type="GO" id="GO:0003700">
    <property type="term" value="F:DNA-binding transcription factor activity"/>
    <property type="evidence" value="ECO:0007669"/>
    <property type="project" value="InterPro"/>
</dbReference>
<proteinExistence type="predicted"/>
<gene>
    <name evidence="2" type="ORF">GGR42_002705</name>
</gene>
<accession>A0A846R4C2</accession>
<evidence type="ECO:0000259" key="1">
    <source>
        <dbReference type="Pfam" id="PF04542"/>
    </source>
</evidence>
<dbReference type="GO" id="GO:0000428">
    <property type="term" value="C:DNA-directed RNA polymerase complex"/>
    <property type="evidence" value="ECO:0007669"/>
    <property type="project" value="UniProtKB-KW"/>
</dbReference>
<dbReference type="Pfam" id="PF04542">
    <property type="entry name" value="Sigma70_r2"/>
    <property type="match status" value="1"/>
</dbReference>
<comment type="caution">
    <text evidence="2">The sequence shown here is derived from an EMBL/GenBank/DDBJ whole genome shotgun (WGS) entry which is preliminary data.</text>
</comment>
<dbReference type="SUPFAM" id="SSF88946">
    <property type="entry name" value="Sigma2 domain of RNA polymerase sigma factors"/>
    <property type="match status" value="1"/>
</dbReference>
<feature type="domain" description="RNA polymerase sigma-70 region 2" evidence="1">
    <location>
        <begin position="30"/>
        <end position="79"/>
    </location>
</feature>
<keyword evidence="2" id="KW-0804">Transcription</keyword>
<reference evidence="2 3" key="1">
    <citation type="submission" date="2020-03" db="EMBL/GenBank/DDBJ databases">
        <title>Genomic Encyclopedia of Type Strains, Phase IV (KMG-IV): sequencing the most valuable type-strain genomes for metagenomic binning, comparative biology and taxonomic classification.</title>
        <authorList>
            <person name="Goeker M."/>
        </authorList>
    </citation>
    <scope>NUCLEOTIDE SEQUENCE [LARGE SCALE GENOMIC DNA]</scope>
    <source>
        <strain evidence="2 3">DSM 29762</strain>
    </source>
</reference>
<dbReference type="Proteomes" id="UP000590442">
    <property type="component" value="Unassembled WGS sequence"/>
</dbReference>
<dbReference type="Gene3D" id="1.10.1740.10">
    <property type="match status" value="1"/>
</dbReference>
<protein>
    <submittedName>
        <fullName evidence="2">DNA-directed RNA polymerase specialized sigma24 family protein</fullName>
    </submittedName>
</protein>
<dbReference type="AlphaFoldDB" id="A0A846R4C2"/>
<keyword evidence="3" id="KW-1185">Reference proteome</keyword>
<dbReference type="GO" id="GO:0006352">
    <property type="term" value="P:DNA-templated transcription initiation"/>
    <property type="evidence" value="ECO:0007669"/>
    <property type="project" value="InterPro"/>
</dbReference>
<evidence type="ECO:0000313" key="3">
    <source>
        <dbReference type="Proteomes" id="UP000590442"/>
    </source>
</evidence>
<name>A0A846R4C2_9FLAO</name>